<name>Q9YH52_CHICK</name>
<proteinExistence type="evidence at transcript level"/>
<dbReference type="EMBL" id="M27666">
    <property type="protein sequence ID" value="AAA69840.1"/>
    <property type="molecule type" value="mRNA"/>
</dbReference>
<sequence>MELIEDCRVLGLCHVLGPWDTLRPWNELGLWDVLGSWDVLILTNSHAKIVPTWFLPVSLIPSWAQSGHWPLTRTKRFGVWVWEQPWEKVFPLTMHFLWFYFAERKDAELVEKAAALEGNDAALAELPVILGLSAANLKILASKLSECSLPNSK</sequence>
<protein>
    <submittedName>
        <fullName evidence="1">Uncharacterized protein</fullName>
    </submittedName>
</protein>
<dbReference type="AlphaFoldDB" id="Q9YH52"/>
<organism evidence="1">
    <name type="scientific">Gallus gallus</name>
    <name type="common">Chicken</name>
    <dbReference type="NCBI Taxonomy" id="9031"/>
    <lineage>
        <taxon>Eukaryota</taxon>
        <taxon>Metazoa</taxon>
        <taxon>Chordata</taxon>
        <taxon>Craniata</taxon>
        <taxon>Vertebrata</taxon>
        <taxon>Euteleostomi</taxon>
        <taxon>Archelosauria</taxon>
        <taxon>Archosauria</taxon>
        <taxon>Dinosauria</taxon>
        <taxon>Saurischia</taxon>
        <taxon>Theropoda</taxon>
        <taxon>Coelurosauria</taxon>
        <taxon>Aves</taxon>
        <taxon>Neognathae</taxon>
        <taxon>Galloanserae</taxon>
        <taxon>Galliformes</taxon>
        <taxon>Phasianidae</taxon>
        <taxon>Phasianinae</taxon>
        <taxon>Gallus</taxon>
    </lineage>
</organism>
<reference evidence="1" key="1">
    <citation type="journal article" date="1989" name="Immunogenetics">
        <title>B-G cDNA clones have multiple small repeats and hybridize to both chicken MHC regions.</title>
        <authorList>
            <person name="Kaufman J."/>
            <person name="Salomonsen J."/>
            <person name="Skjodt K."/>
        </authorList>
    </citation>
    <scope>NUCLEOTIDE SEQUENCE</scope>
    <source>
        <strain evidence="1">H.B19</strain>
    </source>
</reference>
<accession>Q9YH52</accession>
<evidence type="ECO:0000313" key="1">
    <source>
        <dbReference type="EMBL" id="AAA69840.1"/>
    </source>
</evidence>